<organism evidence="1 2">
    <name type="scientific">Microcoleus asticus IPMA8</name>
    <dbReference type="NCBI Taxonomy" id="2563858"/>
    <lineage>
        <taxon>Bacteria</taxon>
        <taxon>Bacillati</taxon>
        <taxon>Cyanobacteriota</taxon>
        <taxon>Cyanophyceae</taxon>
        <taxon>Oscillatoriophycideae</taxon>
        <taxon>Oscillatoriales</taxon>
        <taxon>Microcoleaceae</taxon>
        <taxon>Microcoleus</taxon>
        <taxon>Microcoleus asticus</taxon>
    </lineage>
</organism>
<evidence type="ECO:0008006" key="3">
    <source>
        <dbReference type="Google" id="ProtNLM"/>
    </source>
</evidence>
<proteinExistence type="predicted"/>
<evidence type="ECO:0000313" key="1">
    <source>
        <dbReference type="EMBL" id="NQE38570.1"/>
    </source>
</evidence>
<evidence type="ECO:0000313" key="2">
    <source>
        <dbReference type="Proteomes" id="UP000702425"/>
    </source>
</evidence>
<name>A0ABX2DAF4_9CYAN</name>
<comment type="caution">
    <text evidence="1">The sequence shown here is derived from an EMBL/GenBank/DDBJ whole genome shotgun (WGS) entry which is preliminary data.</text>
</comment>
<sequence length="46" mass="5404">MLDGLVNSQQISFAQVLMDSWYAYQKLIAKLTVWEIFTIADRKRIV</sequence>
<keyword evidence="2" id="KW-1185">Reference proteome</keyword>
<reference evidence="1 2" key="1">
    <citation type="journal article" date="2020" name="Sci. Rep.">
        <title>A novel cyanobacterial geosmin producer, revising GeoA distribution and dispersion patterns in Bacteria.</title>
        <authorList>
            <person name="Churro C."/>
            <person name="Semedo-Aguiar A.P."/>
            <person name="Silva A.D."/>
            <person name="Pereira-Leal J.B."/>
            <person name="Leite R.B."/>
        </authorList>
    </citation>
    <scope>NUCLEOTIDE SEQUENCE [LARGE SCALE GENOMIC DNA]</scope>
    <source>
        <strain evidence="1 2">IPMA8</strain>
    </source>
</reference>
<dbReference type="Proteomes" id="UP000702425">
    <property type="component" value="Unassembled WGS sequence"/>
</dbReference>
<accession>A0ABX2DAF4</accession>
<dbReference type="EMBL" id="SRRZ01000261">
    <property type="protein sequence ID" value="NQE38570.1"/>
    <property type="molecule type" value="Genomic_DNA"/>
</dbReference>
<protein>
    <recommendedName>
        <fullName evidence="3">Transposase</fullName>
    </recommendedName>
</protein>
<gene>
    <name evidence="1" type="ORF">E5S67_06355</name>
</gene>